<proteinExistence type="predicted"/>
<organism evidence="3 4">
    <name type="scientific">Striga asiatica</name>
    <name type="common">Asiatic witchweed</name>
    <name type="synonym">Buchnera asiatica</name>
    <dbReference type="NCBI Taxonomy" id="4170"/>
    <lineage>
        <taxon>Eukaryota</taxon>
        <taxon>Viridiplantae</taxon>
        <taxon>Streptophyta</taxon>
        <taxon>Embryophyta</taxon>
        <taxon>Tracheophyta</taxon>
        <taxon>Spermatophyta</taxon>
        <taxon>Magnoliopsida</taxon>
        <taxon>eudicotyledons</taxon>
        <taxon>Gunneridae</taxon>
        <taxon>Pentapetalae</taxon>
        <taxon>asterids</taxon>
        <taxon>lamiids</taxon>
        <taxon>Lamiales</taxon>
        <taxon>Orobanchaceae</taxon>
        <taxon>Buchnereae</taxon>
        <taxon>Striga</taxon>
    </lineage>
</organism>
<dbReference type="GO" id="GO:0003697">
    <property type="term" value="F:single-stranded DNA binding"/>
    <property type="evidence" value="ECO:0007669"/>
    <property type="project" value="InterPro"/>
</dbReference>
<reference evidence="4" key="1">
    <citation type="journal article" date="2019" name="Curr. Biol.">
        <title>Genome Sequence of Striga asiatica Provides Insight into the Evolution of Plant Parasitism.</title>
        <authorList>
            <person name="Yoshida S."/>
            <person name="Kim S."/>
            <person name="Wafula E.K."/>
            <person name="Tanskanen J."/>
            <person name="Kim Y.M."/>
            <person name="Honaas L."/>
            <person name="Yang Z."/>
            <person name="Spallek T."/>
            <person name="Conn C.E."/>
            <person name="Ichihashi Y."/>
            <person name="Cheong K."/>
            <person name="Cui S."/>
            <person name="Der J.P."/>
            <person name="Gundlach H."/>
            <person name="Jiao Y."/>
            <person name="Hori C."/>
            <person name="Ishida J.K."/>
            <person name="Kasahara H."/>
            <person name="Kiba T."/>
            <person name="Kim M.S."/>
            <person name="Koo N."/>
            <person name="Laohavisit A."/>
            <person name="Lee Y.H."/>
            <person name="Lumba S."/>
            <person name="McCourt P."/>
            <person name="Mortimer J.C."/>
            <person name="Mutuku J.M."/>
            <person name="Nomura T."/>
            <person name="Sasaki-Sekimoto Y."/>
            <person name="Seto Y."/>
            <person name="Wang Y."/>
            <person name="Wakatake T."/>
            <person name="Sakakibara H."/>
            <person name="Demura T."/>
            <person name="Yamaguchi S."/>
            <person name="Yoneyama K."/>
            <person name="Manabe R.I."/>
            <person name="Nelson D.C."/>
            <person name="Schulman A.H."/>
            <person name="Timko M.P."/>
            <person name="dePamphilis C.W."/>
            <person name="Choi D."/>
            <person name="Shirasu K."/>
        </authorList>
    </citation>
    <scope>NUCLEOTIDE SEQUENCE [LARGE SCALE GENOMIC DNA]</scope>
    <source>
        <strain evidence="4">cv. UVA1</strain>
    </source>
</reference>
<dbReference type="PANTHER" id="PTHR10302:SF0">
    <property type="entry name" value="SINGLE-STRANDED DNA-BINDING PROTEIN, MITOCHONDRIAL"/>
    <property type="match status" value="1"/>
</dbReference>
<dbReference type="SUPFAM" id="SSF50249">
    <property type="entry name" value="Nucleic acid-binding proteins"/>
    <property type="match status" value="1"/>
</dbReference>
<dbReference type="InterPro" id="IPR012340">
    <property type="entry name" value="NA-bd_OB-fold"/>
</dbReference>
<dbReference type="Pfam" id="PF00436">
    <property type="entry name" value="SSB"/>
    <property type="match status" value="1"/>
</dbReference>
<keyword evidence="1 2" id="KW-0238">DNA-binding</keyword>
<dbReference type="PROSITE" id="PS50935">
    <property type="entry name" value="SSB"/>
    <property type="match status" value="1"/>
</dbReference>
<keyword evidence="4" id="KW-1185">Reference proteome</keyword>
<dbReference type="GO" id="GO:0042645">
    <property type="term" value="C:mitochondrial nucleoid"/>
    <property type="evidence" value="ECO:0007669"/>
    <property type="project" value="TreeGrafter"/>
</dbReference>
<name>A0A5A7RDL8_STRAF</name>
<dbReference type="PANTHER" id="PTHR10302">
    <property type="entry name" value="SINGLE-STRANDED DNA-BINDING PROTEIN"/>
    <property type="match status" value="1"/>
</dbReference>
<dbReference type="CDD" id="cd04496">
    <property type="entry name" value="SSB_OBF"/>
    <property type="match status" value="1"/>
</dbReference>
<gene>
    <name evidence="3" type="ORF">STAS_33039</name>
</gene>
<protein>
    <submittedName>
        <fullName evidence="3">Single-stranded DNA-binding protein</fullName>
    </submittedName>
</protein>
<comment type="caution">
    <text evidence="3">The sequence shown here is derived from an EMBL/GenBank/DDBJ whole genome shotgun (WGS) entry which is preliminary data.</text>
</comment>
<dbReference type="AlphaFoldDB" id="A0A5A7RDL8"/>
<dbReference type="OrthoDB" id="1078367at2759"/>
<dbReference type="InterPro" id="IPR000424">
    <property type="entry name" value="Primosome_PriB/ssb"/>
</dbReference>
<sequence length="303" mass="34437">MALEQTLAVKSHILIYHLPRPTASSLIFTLNPKNRRSSSRIKCSFDYNGSGTAANNGSGFYEYERGAETSAVAESMQHPKPAEIQWNKELCNTVQFIGVIAAPVQIKHFPSGKVVANSRLTVKTNKTDTVRINLNFWNELAQVAFQHVEIGHQVYVAGRLVADTVQDDNGMSQTYYKVIVKELNFIERSQIKSSTPLYYGDSNSARQGKKQYPTNSTGSLEELWQAFFANPTEWWDNRKNKKNPNYPDFKHKDTGESLWVDGRYNPSWVKSQLDVLDSKMESFREQNLSAYQNFMSVDNLGPF</sequence>
<dbReference type="Proteomes" id="UP000325081">
    <property type="component" value="Unassembled WGS sequence"/>
</dbReference>
<evidence type="ECO:0000313" key="4">
    <source>
        <dbReference type="Proteomes" id="UP000325081"/>
    </source>
</evidence>
<dbReference type="GO" id="GO:0006264">
    <property type="term" value="P:mitochondrial DNA replication"/>
    <property type="evidence" value="ECO:0007669"/>
    <property type="project" value="TreeGrafter"/>
</dbReference>
<dbReference type="EMBL" id="BKCP01011737">
    <property type="protein sequence ID" value="GER55386.1"/>
    <property type="molecule type" value="Genomic_DNA"/>
</dbReference>
<evidence type="ECO:0000313" key="3">
    <source>
        <dbReference type="EMBL" id="GER55386.1"/>
    </source>
</evidence>
<evidence type="ECO:0000256" key="1">
    <source>
        <dbReference type="ARBA" id="ARBA00023125"/>
    </source>
</evidence>
<accession>A0A5A7RDL8</accession>
<dbReference type="Gene3D" id="2.40.50.140">
    <property type="entry name" value="Nucleic acid-binding proteins"/>
    <property type="match status" value="1"/>
</dbReference>
<dbReference type="InterPro" id="IPR011344">
    <property type="entry name" value="ssDNA-bd"/>
</dbReference>
<evidence type="ECO:0000256" key="2">
    <source>
        <dbReference type="PROSITE-ProRule" id="PRU00252"/>
    </source>
</evidence>